<reference evidence="2 3" key="1">
    <citation type="journal article" date="2014" name="ISME J.">
        <title>Ecophysiology of Thioploca ingrica as revealed by the complete genome sequence supplemented with proteomic evidence.</title>
        <authorList>
            <person name="Kojima H."/>
            <person name="Ogura Y."/>
            <person name="Yamamoto N."/>
            <person name="Togashi T."/>
            <person name="Mori H."/>
            <person name="Watanabe T."/>
            <person name="Nemoto F."/>
            <person name="Kurokawa K."/>
            <person name="Hayashi T."/>
            <person name="Fukui M."/>
        </authorList>
    </citation>
    <scope>NUCLEOTIDE SEQUENCE [LARGE SCALE GENOMIC DNA]</scope>
</reference>
<dbReference type="AlphaFoldDB" id="A0A090ANG2"/>
<feature type="region of interest" description="Disordered" evidence="1">
    <location>
        <begin position="33"/>
        <end position="115"/>
    </location>
</feature>
<keyword evidence="3" id="KW-1185">Reference proteome</keyword>
<protein>
    <submittedName>
        <fullName evidence="2">Uncharacterized protein</fullName>
    </submittedName>
</protein>
<feature type="compositionally biased region" description="Low complexity" evidence="1">
    <location>
        <begin position="48"/>
        <end position="95"/>
    </location>
</feature>
<proteinExistence type="predicted"/>
<dbReference type="EMBL" id="AP014633">
    <property type="protein sequence ID" value="BAP56905.1"/>
    <property type="molecule type" value="Genomic_DNA"/>
</dbReference>
<accession>A0A090ANG2</accession>
<evidence type="ECO:0000313" key="2">
    <source>
        <dbReference type="EMBL" id="BAP56905.1"/>
    </source>
</evidence>
<evidence type="ECO:0000313" key="3">
    <source>
        <dbReference type="Proteomes" id="UP000031623"/>
    </source>
</evidence>
<dbReference type="Proteomes" id="UP000031623">
    <property type="component" value="Chromosome"/>
</dbReference>
<dbReference type="KEGG" id="tig:THII_2608"/>
<evidence type="ECO:0000256" key="1">
    <source>
        <dbReference type="SAM" id="MobiDB-lite"/>
    </source>
</evidence>
<gene>
    <name evidence="2" type="ORF">THII_2608</name>
</gene>
<sequence>MNKVGLSLSVLSLCWFISIDGWAGQFYYNNSNTLTQKPTAQPVPPVSTTPSTGSTTPSTGSTTPSTGSTTSQSSSCVSQKITTTDSNGNVTTTDVPCNNQPSNGSNESSGRRINY</sequence>
<organism evidence="2 3">
    <name type="scientific">Thioploca ingrica</name>
    <dbReference type="NCBI Taxonomy" id="40754"/>
    <lineage>
        <taxon>Bacteria</taxon>
        <taxon>Pseudomonadati</taxon>
        <taxon>Pseudomonadota</taxon>
        <taxon>Gammaproteobacteria</taxon>
        <taxon>Thiotrichales</taxon>
        <taxon>Thiotrichaceae</taxon>
        <taxon>Thioploca</taxon>
    </lineage>
</organism>
<dbReference type="HOGENOM" id="CLU_2107878_0_0_6"/>
<name>A0A090ANG2_9GAMM</name>
<feature type="compositionally biased region" description="Polar residues" evidence="1">
    <location>
        <begin position="96"/>
        <end position="108"/>
    </location>
</feature>